<name>A0A151UHZ2_CAJCA</name>
<dbReference type="PROSITE" id="PS50878">
    <property type="entry name" value="RT_POL"/>
    <property type="match status" value="1"/>
</dbReference>
<dbReference type="GO" id="GO:0015074">
    <property type="term" value="P:DNA integration"/>
    <property type="evidence" value="ECO:0007669"/>
    <property type="project" value="InterPro"/>
</dbReference>
<dbReference type="Pfam" id="PF00078">
    <property type="entry name" value="RVT_1"/>
    <property type="match status" value="1"/>
</dbReference>
<organism evidence="3 4">
    <name type="scientific">Cajanus cajan</name>
    <name type="common">Pigeon pea</name>
    <name type="synonym">Cajanus indicus</name>
    <dbReference type="NCBI Taxonomy" id="3821"/>
    <lineage>
        <taxon>Eukaryota</taxon>
        <taxon>Viridiplantae</taxon>
        <taxon>Streptophyta</taxon>
        <taxon>Embryophyta</taxon>
        <taxon>Tracheophyta</taxon>
        <taxon>Spermatophyta</taxon>
        <taxon>Magnoliopsida</taxon>
        <taxon>eudicotyledons</taxon>
        <taxon>Gunneridae</taxon>
        <taxon>Pentapetalae</taxon>
        <taxon>rosids</taxon>
        <taxon>fabids</taxon>
        <taxon>Fabales</taxon>
        <taxon>Fabaceae</taxon>
        <taxon>Papilionoideae</taxon>
        <taxon>50 kb inversion clade</taxon>
        <taxon>NPAAA clade</taxon>
        <taxon>indigoferoid/millettioid clade</taxon>
        <taxon>Phaseoleae</taxon>
        <taxon>Cajanus</taxon>
    </lineage>
</organism>
<dbReference type="SUPFAM" id="SSF53098">
    <property type="entry name" value="Ribonuclease H-like"/>
    <property type="match status" value="1"/>
</dbReference>
<dbReference type="AlphaFoldDB" id="A0A151UHZ2"/>
<dbReference type="PROSITE" id="PS50994">
    <property type="entry name" value="INTEGRASE"/>
    <property type="match status" value="1"/>
</dbReference>
<comment type="caution">
    <text evidence="3">The sequence shown here is derived from an EMBL/GenBank/DDBJ whole genome shotgun (WGS) entry which is preliminary data.</text>
</comment>
<dbReference type="InterPro" id="IPR043502">
    <property type="entry name" value="DNA/RNA_pol_sf"/>
</dbReference>
<sequence length="280" mass="32068">RLMEKVFHQQIGRNMEVYVDDMVVKTTSADAHVADLAEVFNQIRKHNMHLNPEKCIFGVQGGKFLGFMITHRGIEANPENCKAIIQMHSPHNVKDVQHLAERLVFLSCFIPSAISAMMVQECDKNQTPIYYISRVLQDTEKILRKPELSGRMIAWSVELSEQFIAQSFENFLRELGIKHLPTSVEHPQTNGQAEAANKVILRELKKSIIAPEKKLGSKKKPANCASRCYNAKVRPRSFRVGDLVWRLQGEAQRDPSEGKLAPNWDEPFYLRTTWIMEPTE</sequence>
<dbReference type="SUPFAM" id="SSF56672">
    <property type="entry name" value="DNA/RNA polymerases"/>
    <property type="match status" value="1"/>
</dbReference>
<proteinExistence type="predicted"/>
<dbReference type="Gene3D" id="3.30.420.10">
    <property type="entry name" value="Ribonuclease H-like superfamily/Ribonuclease H"/>
    <property type="match status" value="1"/>
</dbReference>
<dbReference type="Gramene" id="C.cajan_48595.t">
    <property type="protein sequence ID" value="C.cajan_48595.t"/>
    <property type="gene ID" value="C.cajan_48595"/>
</dbReference>
<dbReference type="InterPro" id="IPR050951">
    <property type="entry name" value="Retrovirus_Pol_polyprotein"/>
</dbReference>
<feature type="non-terminal residue" evidence="3">
    <location>
        <position position="1"/>
    </location>
</feature>
<dbReference type="InterPro" id="IPR000477">
    <property type="entry name" value="RT_dom"/>
</dbReference>
<feature type="domain" description="Integrase catalytic" evidence="2">
    <location>
        <begin position="74"/>
        <end position="263"/>
    </location>
</feature>
<gene>
    <name evidence="3" type="ORF">KK1_048433</name>
</gene>
<dbReference type="InterPro" id="IPR012337">
    <property type="entry name" value="RNaseH-like_sf"/>
</dbReference>
<evidence type="ECO:0000259" key="2">
    <source>
        <dbReference type="PROSITE" id="PS50994"/>
    </source>
</evidence>
<protein>
    <submittedName>
        <fullName evidence="3">Retrovirus-related Pol polyprotein from transposon opus</fullName>
        <ecNumber evidence="3">1.4.3.1</ecNumber>
    </submittedName>
</protein>
<dbReference type="Gene3D" id="3.30.70.270">
    <property type="match status" value="1"/>
</dbReference>
<evidence type="ECO:0000259" key="1">
    <source>
        <dbReference type="PROSITE" id="PS50878"/>
    </source>
</evidence>
<keyword evidence="3" id="KW-0560">Oxidoreductase</keyword>
<feature type="domain" description="Reverse transcriptase" evidence="1">
    <location>
        <begin position="1"/>
        <end position="69"/>
    </location>
</feature>
<dbReference type="GO" id="GO:0003676">
    <property type="term" value="F:nucleic acid binding"/>
    <property type="evidence" value="ECO:0007669"/>
    <property type="project" value="InterPro"/>
</dbReference>
<evidence type="ECO:0000313" key="3">
    <source>
        <dbReference type="EMBL" id="KYP78892.1"/>
    </source>
</evidence>
<dbReference type="PANTHER" id="PTHR37984:SF5">
    <property type="entry name" value="PROTEIN NYNRIN-LIKE"/>
    <property type="match status" value="1"/>
</dbReference>
<keyword evidence="4" id="KW-1185">Reference proteome</keyword>
<accession>A0A151UHZ2</accession>
<dbReference type="InterPro" id="IPR001584">
    <property type="entry name" value="Integrase_cat-core"/>
</dbReference>
<reference evidence="3" key="1">
    <citation type="journal article" date="2012" name="Nat. Biotechnol.">
        <title>Draft genome sequence of pigeonpea (Cajanus cajan), an orphan legume crop of resource-poor farmers.</title>
        <authorList>
            <person name="Varshney R.K."/>
            <person name="Chen W."/>
            <person name="Li Y."/>
            <person name="Bharti A.K."/>
            <person name="Saxena R.K."/>
            <person name="Schlueter J.A."/>
            <person name="Donoghue M.T."/>
            <person name="Azam S."/>
            <person name="Fan G."/>
            <person name="Whaley A.M."/>
            <person name="Farmer A.D."/>
            <person name="Sheridan J."/>
            <person name="Iwata A."/>
            <person name="Tuteja R."/>
            <person name="Penmetsa R.V."/>
            <person name="Wu W."/>
            <person name="Upadhyaya H.D."/>
            <person name="Yang S.P."/>
            <person name="Shah T."/>
            <person name="Saxena K.B."/>
            <person name="Michael T."/>
            <person name="McCombie W.R."/>
            <person name="Yang B."/>
            <person name="Zhang G."/>
            <person name="Yang H."/>
            <person name="Wang J."/>
            <person name="Spillane C."/>
            <person name="Cook D.R."/>
            <person name="May G.D."/>
            <person name="Xu X."/>
            <person name="Jackson S.A."/>
        </authorList>
    </citation>
    <scope>NUCLEOTIDE SEQUENCE [LARGE SCALE GENOMIC DNA]</scope>
</reference>
<dbReference type="GO" id="GO:0008445">
    <property type="term" value="F:D-aspartate oxidase activity"/>
    <property type="evidence" value="ECO:0007669"/>
    <property type="project" value="UniProtKB-EC"/>
</dbReference>
<evidence type="ECO:0000313" key="4">
    <source>
        <dbReference type="Proteomes" id="UP000075243"/>
    </source>
</evidence>
<dbReference type="EC" id="1.4.3.1" evidence="3"/>
<dbReference type="InterPro" id="IPR043128">
    <property type="entry name" value="Rev_trsase/Diguanyl_cyclase"/>
</dbReference>
<dbReference type="PANTHER" id="PTHR37984">
    <property type="entry name" value="PROTEIN CBG26694"/>
    <property type="match status" value="1"/>
</dbReference>
<dbReference type="EMBL" id="AGCT01064040">
    <property type="protein sequence ID" value="KYP78892.1"/>
    <property type="molecule type" value="Genomic_DNA"/>
</dbReference>
<dbReference type="InterPro" id="IPR036397">
    <property type="entry name" value="RNaseH_sf"/>
</dbReference>
<dbReference type="Proteomes" id="UP000075243">
    <property type="component" value="Unassembled WGS sequence"/>
</dbReference>